<reference evidence="2 3" key="1">
    <citation type="submission" date="2018-10" db="EMBL/GenBank/DDBJ databases">
        <title>A high-quality apple genome assembly.</title>
        <authorList>
            <person name="Hu J."/>
        </authorList>
    </citation>
    <scope>NUCLEOTIDE SEQUENCE [LARGE SCALE GENOMIC DNA]</scope>
    <source>
        <strain evidence="3">cv. HFTH1</strain>
        <tissue evidence="2">Young leaf</tissue>
    </source>
</reference>
<comment type="caution">
    <text evidence="2">The sequence shown here is derived from an EMBL/GenBank/DDBJ whole genome shotgun (WGS) entry which is preliminary data.</text>
</comment>
<evidence type="ECO:0000256" key="1">
    <source>
        <dbReference type="SAM" id="MobiDB-lite"/>
    </source>
</evidence>
<dbReference type="Proteomes" id="UP000290289">
    <property type="component" value="Chromosome 1"/>
</dbReference>
<dbReference type="EMBL" id="RDQH01000327">
    <property type="protein sequence ID" value="RXI09346.1"/>
    <property type="molecule type" value="Genomic_DNA"/>
</dbReference>
<dbReference type="AlphaFoldDB" id="A0A498KP77"/>
<name>A0A498KP77_MALDO</name>
<accession>A0A498KP77</accession>
<feature type="region of interest" description="Disordered" evidence="1">
    <location>
        <begin position="1"/>
        <end position="68"/>
    </location>
</feature>
<sequence>MHGEETLGPWRLPPSLRRELPRSRQLKPRQQRRKLQPSTSPMHLRLKAKQDKPRQPNVYVPDLLLQPS</sequence>
<evidence type="ECO:0000313" key="2">
    <source>
        <dbReference type="EMBL" id="RXI09346.1"/>
    </source>
</evidence>
<gene>
    <name evidence="2" type="ORF">DVH24_033963</name>
</gene>
<organism evidence="2 3">
    <name type="scientific">Malus domestica</name>
    <name type="common">Apple</name>
    <name type="synonym">Pyrus malus</name>
    <dbReference type="NCBI Taxonomy" id="3750"/>
    <lineage>
        <taxon>Eukaryota</taxon>
        <taxon>Viridiplantae</taxon>
        <taxon>Streptophyta</taxon>
        <taxon>Embryophyta</taxon>
        <taxon>Tracheophyta</taxon>
        <taxon>Spermatophyta</taxon>
        <taxon>Magnoliopsida</taxon>
        <taxon>eudicotyledons</taxon>
        <taxon>Gunneridae</taxon>
        <taxon>Pentapetalae</taxon>
        <taxon>rosids</taxon>
        <taxon>fabids</taxon>
        <taxon>Rosales</taxon>
        <taxon>Rosaceae</taxon>
        <taxon>Amygdaloideae</taxon>
        <taxon>Maleae</taxon>
        <taxon>Malus</taxon>
    </lineage>
</organism>
<proteinExistence type="predicted"/>
<evidence type="ECO:0000313" key="3">
    <source>
        <dbReference type="Proteomes" id="UP000290289"/>
    </source>
</evidence>
<protein>
    <submittedName>
        <fullName evidence="2">Uncharacterized protein</fullName>
    </submittedName>
</protein>
<feature type="compositionally biased region" description="Basic residues" evidence="1">
    <location>
        <begin position="24"/>
        <end position="35"/>
    </location>
</feature>
<keyword evidence="3" id="KW-1185">Reference proteome</keyword>